<dbReference type="AlphaFoldDB" id="A0AAV4N996"/>
<organism evidence="1 2">
    <name type="scientific">Caerostris darwini</name>
    <dbReference type="NCBI Taxonomy" id="1538125"/>
    <lineage>
        <taxon>Eukaryota</taxon>
        <taxon>Metazoa</taxon>
        <taxon>Ecdysozoa</taxon>
        <taxon>Arthropoda</taxon>
        <taxon>Chelicerata</taxon>
        <taxon>Arachnida</taxon>
        <taxon>Araneae</taxon>
        <taxon>Araneomorphae</taxon>
        <taxon>Entelegynae</taxon>
        <taxon>Araneoidea</taxon>
        <taxon>Araneidae</taxon>
        <taxon>Caerostris</taxon>
    </lineage>
</organism>
<gene>
    <name evidence="1" type="ORF">CDAR_293361</name>
</gene>
<reference evidence="1 2" key="1">
    <citation type="submission" date="2021-06" db="EMBL/GenBank/DDBJ databases">
        <title>Caerostris darwini draft genome.</title>
        <authorList>
            <person name="Kono N."/>
            <person name="Arakawa K."/>
        </authorList>
    </citation>
    <scope>NUCLEOTIDE SEQUENCE [LARGE SCALE GENOMIC DNA]</scope>
</reference>
<comment type="caution">
    <text evidence="1">The sequence shown here is derived from an EMBL/GenBank/DDBJ whole genome shotgun (WGS) entry which is preliminary data.</text>
</comment>
<evidence type="ECO:0000313" key="2">
    <source>
        <dbReference type="Proteomes" id="UP001054837"/>
    </source>
</evidence>
<evidence type="ECO:0000313" key="1">
    <source>
        <dbReference type="EMBL" id="GIX80914.1"/>
    </source>
</evidence>
<keyword evidence="2" id="KW-1185">Reference proteome</keyword>
<sequence>MLFSVEDVRECGIQQLRDSLWEDISSRMI</sequence>
<protein>
    <submittedName>
        <fullName evidence="1">Uncharacterized protein</fullName>
    </submittedName>
</protein>
<dbReference type="Proteomes" id="UP001054837">
    <property type="component" value="Unassembled WGS sequence"/>
</dbReference>
<dbReference type="EMBL" id="BPLQ01001336">
    <property type="protein sequence ID" value="GIX80914.1"/>
    <property type="molecule type" value="Genomic_DNA"/>
</dbReference>
<name>A0AAV4N996_9ARAC</name>
<accession>A0AAV4N996</accession>
<proteinExistence type="predicted"/>
<feature type="non-terminal residue" evidence="1">
    <location>
        <position position="29"/>
    </location>
</feature>